<reference evidence="2 3" key="2">
    <citation type="journal article" date="2014" name="J. Gen. Appl. Microbiol.">
        <title>The early diverging ascomycetous budding yeast Saitoella complicata has three histone deacetylases belonging to the Clr6, Hos2, and Rpd3 lineages.</title>
        <authorList>
            <person name="Nishida H."/>
            <person name="Matsumoto T."/>
            <person name="Kondo S."/>
            <person name="Hamamoto M."/>
            <person name="Yoshikawa H."/>
        </authorList>
    </citation>
    <scope>NUCLEOTIDE SEQUENCE [LARGE SCALE GENOMIC DNA]</scope>
    <source>
        <strain evidence="2 3">NRRL Y-17804</strain>
    </source>
</reference>
<dbReference type="EMBL" id="BACD03000053">
    <property type="protein sequence ID" value="GAO51817.1"/>
    <property type="molecule type" value="Genomic_DNA"/>
</dbReference>
<keyword evidence="3" id="KW-1185">Reference proteome</keyword>
<feature type="chain" id="PRO_5002430680" description="Secreted protein" evidence="1">
    <location>
        <begin position="37"/>
        <end position="147"/>
    </location>
</feature>
<evidence type="ECO:0000256" key="1">
    <source>
        <dbReference type="SAM" id="SignalP"/>
    </source>
</evidence>
<protein>
    <recommendedName>
        <fullName evidence="4">Secreted protein</fullName>
    </recommendedName>
</protein>
<evidence type="ECO:0008006" key="4">
    <source>
        <dbReference type="Google" id="ProtNLM"/>
    </source>
</evidence>
<dbReference type="AlphaFoldDB" id="A0A0E9NPL1"/>
<comment type="caution">
    <text evidence="2">The sequence shown here is derived from an EMBL/GenBank/DDBJ whole genome shotgun (WGS) entry which is preliminary data.</text>
</comment>
<organism evidence="2 3">
    <name type="scientific">Saitoella complicata (strain BCRC 22490 / CBS 7301 / JCM 7358 / NBRC 10748 / NRRL Y-17804)</name>
    <dbReference type="NCBI Taxonomy" id="698492"/>
    <lineage>
        <taxon>Eukaryota</taxon>
        <taxon>Fungi</taxon>
        <taxon>Dikarya</taxon>
        <taxon>Ascomycota</taxon>
        <taxon>Taphrinomycotina</taxon>
        <taxon>Taphrinomycotina incertae sedis</taxon>
        <taxon>Saitoella</taxon>
    </lineage>
</organism>
<sequence length="147" mass="17019">MYRSRTKQKSQTPRTITMRLLPTALSLLFLLCPSRRLGPACITFHLSSTAGRLQCRIQKTSTRVEVETARLYPILQKEHPLLVSLSSFDKQQRIYQRRVRSCASKDTHCYGYNHSEARRDGERTAFTPKLQSSVESSRQFPFYAFLS</sequence>
<keyword evidence="1" id="KW-0732">Signal</keyword>
<accession>A0A0E9NPL1</accession>
<evidence type="ECO:0000313" key="2">
    <source>
        <dbReference type="EMBL" id="GAO51817.1"/>
    </source>
</evidence>
<gene>
    <name evidence="2" type="ORF">G7K_5908-t1</name>
</gene>
<name>A0A0E9NPL1_SAICN</name>
<proteinExistence type="predicted"/>
<feature type="signal peptide" evidence="1">
    <location>
        <begin position="1"/>
        <end position="36"/>
    </location>
</feature>
<reference evidence="2 3" key="3">
    <citation type="journal article" date="2015" name="Genome Announc.">
        <title>Draft Genome Sequence of the Archiascomycetous Yeast Saitoella complicata.</title>
        <authorList>
            <person name="Yamauchi K."/>
            <person name="Kondo S."/>
            <person name="Hamamoto M."/>
            <person name="Takahashi Y."/>
            <person name="Ogura Y."/>
            <person name="Hayashi T."/>
            <person name="Nishida H."/>
        </authorList>
    </citation>
    <scope>NUCLEOTIDE SEQUENCE [LARGE SCALE GENOMIC DNA]</scope>
    <source>
        <strain evidence="2 3">NRRL Y-17804</strain>
    </source>
</reference>
<dbReference type="Proteomes" id="UP000033140">
    <property type="component" value="Unassembled WGS sequence"/>
</dbReference>
<reference evidence="2 3" key="1">
    <citation type="journal article" date="2011" name="J. Gen. Appl. Microbiol.">
        <title>Draft genome sequencing of the enigmatic yeast Saitoella complicata.</title>
        <authorList>
            <person name="Nishida H."/>
            <person name="Hamamoto M."/>
            <person name="Sugiyama J."/>
        </authorList>
    </citation>
    <scope>NUCLEOTIDE SEQUENCE [LARGE SCALE GENOMIC DNA]</scope>
    <source>
        <strain evidence="2 3">NRRL Y-17804</strain>
    </source>
</reference>
<evidence type="ECO:0000313" key="3">
    <source>
        <dbReference type="Proteomes" id="UP000033140"/>
    </source>
</evidence>